<gene>
    <name evidence="1" type="ORF">MQC88_10780</name>
</gene>
<comment type="caution">
    <text evidence="1">The sequence shown here is derived from an EMBL/GenBank/DDBJ whole genome shotgun (WGS) entry which is preliminary data.</text>
</comment>
<name>A0ABT0A610_9GAMM</name>
<proteinExistence type="predicted"/>
<protein>
    <submittedName>
        <fullName evidence="1">Uncharacterized protein</fullName>
    </submittedName>
</protein>
<keyword evidence="2" id="KW-1185">Reference proteome</keyword>
<reference evidence="1 2" key="1">
    <citation type="submission" date="2022-03" db="EMBL/GenBank/DDBJ databases">
        <title>Luteimonas soily sp. nov., a novel bacterium isolated from the soil.</title>
        <authorList>
            <person name="Zhang X."/>
        </authorList>
    </citation>
    <scope>NUCLEOTIDE SEQUENCE [LARGE SCALE GENOMIC DNA]</scope>
    <source>
        <strain evidence="1 2">50</strain>
    </source>
</reference>
<sequence>MDSRLTAQQRLALALLWLAMLLVAGLAIGQRLQVTGDLRKFMPRQAGIRFAAWLQAVATADGTRLRVPRTRGAAWAAH</sequence>
<evidence type="ECO:0000313" key="2">
    <source>
        <dbReference type="Proteomes" id="UP001165423"/>
    </source>
</evidence>
<dbReference type="RefSeq" id="WP_243321861.1">
    <property type="nucleotide sequence ID" value="NZ_JALGCL010000003.1"/>
</dbReference>
<dbReference type="Proteomes" id="UP001165423">
    <property type="component" value="Unassembled WGS sequence"/>
</dbReference>
<accession>A0ABT0A610</accession>
<organism evidence="1 2">
    <name type="scientific">Cognatiluteimonas sedimenti</name>
    <dbReference type="NCBI Taxonomy" id="2927791"/>
    <lineage>
        <taxon>Bacteria</taxon>
        <taxon>Pseudomonadati</taxon>
        <taxon>Pseudomonadota</taxon>
        <taxon>Gammaproteobacteria</taxon>
        <taxon>Lysobacterales</taxon>
        <taxon>Lysobacteraceae</taxon>
        <taxon>Cognatiluteimonas</taxon>
    </lineage>
</organism>
<evidence type="ECO:0000313" key="1">
    <source>
        <dbReference type="EMBL" id="MCJ0826428.1"/>
    </source>
</evidence>
<dbReference type="EMBL" id="JALGCL010000003">
    <property type="protein sequence ID" value="MCJ0826428.1"/>
    <property type="molecule type" value="Genomic_DNA"/>
</dbReference>